<evidence type="ECO:0000256" key="1">
    <source>
        <dbReference type="SAM" id="MobiDB-lite"/>
    </source>
</evidence>
<evidence type="ECO:0000313" key="2">
    <source>
        <dbReference type="EMBL" id="KAF2886709.1"/>
    </source>
</evidence>
<feature type="compositionally biased region" description="Polar residues" evidence="1">
    <location>
        <begin position="134"/>
        <end position="150"/>
    </location>
</feature>
<organism evidence="2 3">
    <name type="scientific">Ignelater luminosus</name>
    <name type="common">Cucubano</name>
    <name type="synonym">Pyrophorus luminosus</name>
    <dbReference type="NCBI Taxonomy" id="2038154"/>
    <lineage>
        <taxon>Eukaryota</taxon>
        <taxon>Metazoa</taxon>
        <taxon>Ecdysozoa</taxon>
        <taxon>Arthropoda</taxon>
        <taxon>Hexapoda</taxon>
        <taxon>Insecta</taxon>
        <taxon>Pterygota</taxon>
        <taxon>Neoptera</taxon>
        <taxon>Endopterygota</taxon>
        <taxon>Coleoptera</taxon>
        <taxon>Polyphaga</taxon>
        <taxon>Elateriformia</taxon>
        <taxon>Elateroidea</taxon>
        <taxon>Elateridae</taxon>
        <taxon>Agrypninae</taxon>
        <taxon>Pyrophorini</taxon>
        <taxon>Ignelater</taxon>
    </lineage>
</organism>
<name>A0A8K0G5G7_IGNLU</name>
<sequence length="203" mass="22753">KHKCVDTVNRQALDLKKESVKRGQSLLQDGDHVREDTKEAPAEKPPESEVSGEIERRQVRQLENEPAKDSIASSETNEGASEESSIGEERVAYIQIQNGSLQGVAKLPLPRLETINEKTPVIEPDTEGDDELENPTSNRVESPEQKTSTAKKADDQQEHHEGECMPTEHQETSTLQGQVLLENFHADVKEHQGEGERERERTD</sequence>
<dbReference type="Proteomes" id="UP000801492">
    <property type="component" value="Unassembled WGS sequence"/>
</dbReference>
<feature type="region of interest" description="Disordered" evidence="1">
    <location>
        <begin position="116"/>
        <end position="203"/>
    </location>
</feature>
<feature type="compositionally biased region" description="Basic and acidic residues" evidence="1">
    <location>
        <begin position="184"/>
        <end position="203"/>
    </location>
</feature>
<feature type="compositionally biased region" description="Basic and acidic residues" evidence="1">
    <location>
        <begin position="29"/>
        <end position="68"/>
    </location>
</feature>
<proteinExistence type="predicted"/>
<dbReference type="EMBL" id="VTPC01086726">
    <property type="protein sequence ID" value="KAF2886709.1"/>
    <property type="molecule type" value="Genomic_DNA"/>
</dbReference>
<accession>A0A8K0G5G7</accession>
<feature type="compositionally biased region" description="Basic and acidic residues" evidence="1">
    <location>
        <begin position="151"/>
        <end position="171"/>
    </location>
</feature>
<gene>
    <name evidence="2" type="ORF">ILUMI_19464</name>
</gene>
<protein>
    <submittedName>
        <fullName evidence="2">Uncharacterized protein</fullName>
    </submittedName>
</protein>
<comment type="caution">
    <text evidence="2">The sequence shown here is derived from an EMBL/GenBank/DDBJ whole genome shotgun (WGS) entry which is preliminary data.</text>
</comment>
<feature type="compositionally biased region" description="Acidic residues" evidence="1">
    <location>
        <begin position="124"/>
        <end position="133"/>
    </location>
</feature>
<evidence type="ECO:0000313" key="3">
    <source>
        <dbReference type="Proteomes" id="UP000801492"/>
    </source>
</evidence>
<reference evidence="2" key="1">
    <citation type="submission" date="2019-08" db="EMBL/GenBank/DDBJ databases">
        <title>The genome of the North American firefly Photinus pyralis.</title>
        <authorList>
            <consortium name="Photinus pyralis genome working group"/>
            <person name="Fallon T.R."/>
            <person name="Sander Lower S.E."/>
            <person name="Weng J.-K."/>
        </authorList>
    </citation>
    <scope>NUCLEOTIDE SEQUENCE</scope>
    <source>
        <strain evidence="2">TRF0915ILg1</strain>
        <tissue evidence="2">Whole body</tissue>
    </source>
</reference>
<keyword evidence="3" id="KW-1185">Reference proteome</keyword>
<feature type="region of interest" description="Disordered" evidence="1">
    <location>
        <begin position="19"/>
        <end position="86"/>
    </location>
</feature>
<feature type="non-terminal residue" evidence="2">
    <location>
        <position position="1"/>
    </location>
</feature>
<dbReference type="AlphaFoldDB" id="A0A8K0G5G7"/>